<dbReference type="RefSeq" id="WP_035682416.1">
    <property type="nucleotide sequence ID" value="NZ_JPRL01000001.1"/>
</dbReference>
<sequence>MISVCVPTYNGEKYIREQLNSILCQIGEKDEIIISDDGSSDLTVEILNSYNDKRIKIFHHVKHKKPKSKFRFNLTTRNIENALKNANGDIIFMADQDDVWEKNRIEKILPYLNDYSLVLNDCKVVDEDKKSIHESYFQINKSNKGFFKNLIKNSYLGCCMAFTKESMDFFYPFPKVPIPHDIWIGLMNEIYGRVHFLDEKLVLYRRHGNNLSYSSGASNFSFWYKMEYRIILLFAILLKLIKKK</sequence>
<feature type="domain" description="Glycosyltransferase 2-like" evidence="1">
    <location>
        <begin position="3"/>
        <end position="166"/>
    </location>
</feature>
<dbReference type="InterPro" id="IPR029044">
    <property type="entry name" value="Nucleotide-diphossugar_trans"/>
</dbReference>
<keyword evidence="2" id="KW-0808">Transferase</keyword>
<dbReference type="AlphaFoldDB" id="A0A085ZLA6"/>
<dbReference type="SUPFAM" id="SSF53448">
    <property type="entry name" value="Nucleotide-diphospho-sugar transferases"/>
    <property type="match status" value="1"/>
</dbReference>
<dbReference type="eggNOG" id="COG1215">
    <property type="taxonomic scope" value="Bacteria"/>
</dbReference>
<accession>A0A085ZLA6</accession>
<protein>
    <submittedName>
        <fullName evidence="2">Alpha-L-Rha alpha-1,3-L-rhamnosyltransferase</fullName>
    </submittedName>
</protein>
<comment type="caution">
    <text evidence="2">The sequence shown here is derived from an EMBL/GenBank/DDBJ whole genome shotgun (WGS) entry which is preliminary data.</text>
</comment>
<evidence type="ECO:0000259" key="1">
    <source>
        <dbReference type="Pfam" id="PF00535"/>
    </source>
</evidence>
<dbReference type="Proteomes" id="UP000028715">
    <property type="component" value="Unassembled WGS sequence"/>
</dbReference>
<organism evidence="2 3">
    <name type="scientific">Flavobacterium reichenbachii</name>
    <dbReference type="NCBI Taxonomy" id="362418"/>
    <lineage>
        <taxon>Bacteria</taxon>
        <taxon>Pseudomonadati</taxon>
        <taxon>Bacteroidota</taxon>
        <taxon>Flavobacteriia</taxon>
        <taxon>Flavobacteriales</taxon>
        <taxon>Flavobacteriaceae</taxon>
        <taxon>Flavobacterium</taxon>
    </lineage>
</organism>
<dbReference type="Gene3D" id="3.90.550.10">
    <property type="entry name" value="Spore Coat Polysaccharide Biosynthesis Protein SpsA, Chain A"/>
    <property type="match status" value="1"/>
</dbReference>
<evidence type="ECO:0000313" key="2">
    <source>
        <dbReference type="EMBL" id="KFF05220.1"/>
    </source>
</evidence>
<reference evidence="2 3" key="1">
    <citation type="submission" date="2014-07" db="EMBL/GenBank/DDBJ databases">
        <title>Genome of Flavobacterium reichenbachii LMG 25512.</title>
        <authorList>
            <person name="Stropko S.J."/>
            <person name="Pipes S.E."/>
            <person name="Newman J.D."/>
        </authorList>
    </citation>
    <scope>NUCLEOTIDE SEQUENCE [LARGE SCALE GENOMIC DNA]</scope>
    <source>
        <strain evidence="2 3">LMG 25512</strain>
    </source>
</reference>
<keyword evidence="3" id="KW-1185">Reference proteome</keyword>
<dbReference type="EMBL" id="JPRL01000001">
    <property type="protein sequence ID" value="KFF05220.1"/>
    <property type="molecule type" value="Genomic_DNA"/>
</dbReference>
<dbReference type="STRING" id="362418.IW19_06610"/>
<dbReference type="Pfam" id="PF00535">
    <property type="entry name" value="Glycos_transf_2"/>
    <property type="match status" value="1"/>
</dbReference>
<dbReference type="PANTHER" id="PTHR22916:SF3">
    <property type="entry name" value="UDP-GLCNAC:BETAGAL BETA-1,3-N-ACETYLGLUCOSAMINYLTRANSFERASE-LIKE PROTEIN 1"/>
    <property type="match status" value="1"/>
</dbReference>
<dbReference type="CDD" id="cd04196">
    <property type="entry name" value="GT_2_like_d"/>
    <property type="match status" value="1"/>
</dbReference>
<evidence type="ECO:0000313" key="3">
    <source>
        <dbReference type="Proteomes" id="UP000028715"/>
    </source>
</evidence>
<dbReference type="OrthoDB" id="9802649at2"/>
<dbReference type="GO" id="GO:0016758">
    <property type="term" value="F:hexosyltransferase activity"/>
    <property type="evidence" value="ECO:0007669"/>
    <property type="project" value="UniProtKB-ARBA"/>
</dbReference>
<name>A0A085ZLA6_9FLAO</name>
<proteinExistence type="predicted"/>
<dbReference type="InterPro" id="IPR001173">
    <property type="entry name" value="Glyco_trans_2-like"/>
</dbReference>
<dbReference type="PANTHER" id="PTHR22916">
    <property type="entry name" value="GLYCOSYLTRANSFERASE"/>
    <property type="match status" value="1"/>
</dbReference>
<gene>
    <name evidence="2" type="ORF">IW19_06610</name>
</gene>